<evidence type="ECO:0000256" key="4">
    <source>
        <dbReference type="ARBA" id="ARBA00023121"/>
    </source>
</evidence>
<comment type="similarity">
    <text evidence="2 6">Belongs to the plant LTP family.</text>
</comment>
<dbReference type="Proteomes" id="UP000030645">
    <property type="component" value="Unassembled WGS sequence"/>
</dbReference>
<accession>W9S322</accession>
<evidence type="ECO:0000256" key="7">
    <source>
        <dbReference type="SAM" id="SignalP"/>
    </source>
</evidence>
<dbReference type="EMBL" id="KE346006">
    <property type="protein sequence ID" value="EXC23822.1"/>
    <property type="molecule type" value="Genomic_DNA"/>
</dbReference>
<dbReference type="PANTHER" id="PTHR33076">
    <property type="entry name" value="NON-SPECIFIC LIPID-TRANSFER PROTEIN 2-RELATED"/>
    <property type="match status" value="1"/>
</dbReference>
<keyword evidence="7" id="KW-0732">Signal</keyword>
<keyword evidence="10" id="KW-1185">Reference proteome</keyword>
<organism evidence="9 10">
    <name type="scientific">Morus notabilis</name>
    <dbReference type="NCBI Taxonomy" id="981085"/>
    <lineage>
        <taxon>Eukaryota</taxon>
        <taxon>Viridiplantae</taxon>
        <taxon>Streptophyta</taxon>
        <taxon>Embryophyta</taxon>
        <taxon>Tracheophyta</taxon>
        <taxon>Spermatophyta</taxon>
        <taxon>Magnoliopsida</taxon>
        <taxon>eudicotyledons</taxon>
        <taxon>Gunneridae</taxon>
        <taxon>Pentapetalae</taxon>
        <taxon>rosids</taxon>
        <taxon>fabids</taxon>
        <taxon>Rosales</taxon>
        <taxon>Moraceae</taxon>
        <taxon>Moreae</taxon>
        <taxon>Morus</taxon>
    </lineage>
</organism>
<dbReference type="KEGG" id="mnt:21389527"/>
<proteinExistence type="inferred from homology"/>
<dbReference type="InterPro" id="IPR036312">
    <property type="entry name" value="Bifun_inhib/LTP/seed_sf"/>
</dbReference>
<dbReference type="SMART" id="SM00499">
    <property type="entry name" value="AAI"/>
    <property type="match status" value="1"/>
</dbReference>
<feature type="domain" description="Bifunctional inhibitor/plant lipid transfer protein/seed storage helical" evidence="8">
    <location>
        <begin position="30"/>
        <end position="115"/>
    </location>
</feature>
<dbReference type="STRING" id="981085.W9S322"/>
<dbReference type="SUPFAM" id="SSF47699">
    <property type="entry name" value="Bifunctional inhibitor/lipid-transfer protein/seed storage 2S albumin"/>
    <property type="match status" value="1"/>
</dbReference>
<feature type="signal peptide" evidence="7">
    <location>
        <begin position="1"/>
        <end position="27"/>
    </location>
</feature>
<dbReference type="Gene3D" id="1.10.110.10">
    <property type="entry name" value="Plant lipid-transfer and hydrophobic proteins"/>
    <property type="match status" value="1"/>
</dbReference>
<dbReference type="PRINTS" id="PR00382">
    <property type="entry name" value="LIPIDTRNSFER"/>
</dbReference>
<keyword evidence="4 6" id="KW-0446">Lipid-binding</keyword>
<dbReference type="GO" id="GO:0006869">
    <property type="term" value="P:lipid transport"/>
    <property type="evidence" value="ECO:0007669"/>
    <property type="project" value="InterPro"/>
</dbReference>
<evidence type="ECO:0000313" key="9">
    <source>
        <dbReference type="EMBL" id="EXC23822.1"/>
    </source>
</evidence>
<dbReference type="OrthoDB" id="1890443at2759"/>
<dbReference type="InterPro" id="IPR016140">
    <property type="entry name" value="Bifunc_inhib/LTP/seed_store"/>
</dbReference>
<keyword evidence="3 6" id="KW-0813">Transport</keyword>
<dbReference type="InterPro" id="IPR000528">
    <property type="entry name" value="Plant_nsLTP"/>
</dbReference>
<evidence type="ECO:0000256" key="1">
    <source>
        <dbReference type="ARBA" id="ARBA00003211"/>
    </source>
</evidence>
<comment type="function">
    <text evidence="1 6">Plant non-specific lipid-transfer proteins transfer phospholipids as well as galactolipids across membranes. May play a role in wax or cutin deposition in the cell walls of expanding epidermal cells and certain secretory tissues.</text>
</comment>
<evidence type="ECO:0000256" key="3">
    <source>
        <dbReference type="ARBA" id="ARBA00022448"/>
    </source>
</evidence>
<dbReference type="Pfam" id="PF00234">
    <property type="entry name" value="Tryp_alpha_amyl"/>
    <property type="match status" value="1"/>
</dbReference>
<protein>
    <recommendedName>
        <fullName evidence="6">Non-specific lipid-transfer protein</fullName>
    </recommendedName>
</protein>
<reference evidence="10" key="1">
    <citation type="submission" date="2013-01" db="EMBL/GenBank/DDBJ databases">
        <title>Draft Genome Sequence of a Mulberry Tree, Morus notabilis C.K. Schneid.</title>
        <authorList>
            <person name="He N."/>
            <person name="Zhao S."/>
        </authorList>
    </citation>
    <scope>NUCLEOTIDE SEQUENCE</scope>
</reference>
<evidence type="ECO:0000256" key="6">
    <source>
        <dbReference type="RuleBase" id="RU000628"/>
    </source>
</evidence>
<gene>
    <name evidence="9" type="ORF">L484_006081</name>
</gene>
<evidence type="ECO:0000256" key="2">
    <source>
        <dbReference type="ARBA" id="ARBA00009748"/>
    </source>
</evidence>
<dbReference type="AlphaFoldDB" id="W9S322"/>
<keyword evidence="5" id="KW-1015">Disulfide bond</keyword>
<dbReference type="eggNOG" id="ENOG502S4CI">
    <property type="taxonomic scope" value="Eukaryota"/>
</dbReference>
<evidence type="ECO:0000313" key="10">
    <source>
        <dbReference type="Proteomes" id="UP000030645"/>
    </source>
</evidence>
<dbReference type="GO" id="GO:0008289">
    <property type="term" value="F:lipid binding"/>
    <property type="evidence" value="ECO:0007669"/>
    <property type="project" value="UniProtKB-KW"/>
</dbReference>
<evidence type="ECO:0000256" key="5">
    <source>
        <dbReference type="ARBA" id="ARBA00023157"/>
    </source>
</evidence>
<sequence>MACSSFVKIACVVVIAMVVVAAPAAEALTCGLVTKNLTPCVKYIKTGAGKVPTACCSGIRNVNSLAKTKTDRRAVCKCLKDRASAIKSLKSNVVAGLPRKCGVNIPYKISLSINCDTYKQLLFLSPYNN</sequence>
<dbReference type="CDD" id="cd01960">
    <property type="entry name" value="nsLTP1"/>
    <property type="match status" value="1"/>
</dbReference>
<evidence type="ECO:0000259" key="8">
    <source>
        <dbReference type="SMART" id="SM00499"/>
    </source>
</evidence>
<feature type="chain" id="PRO_5004928872" description="Non-specific lipid-transfer protein" evidence="7">
    <location>
        <begin position="28"/>
        <end position="129"/>
    </location>
</feature>
<name>W9S322_9ROSA</name>